<accession>A7K9E9</accession>
<name>A7K9E9_9PHYC</name>
<protein>
    <submittedName>
        <fullName evidence="1">Uncharacterized protein z539L</fullName>
    </submittedName>
</protein>
<dbReference type="RefSeq" id="YP_001427020.1">
    <property type="nucleotide sequence ID" value="NC_008724.1"/>
</dbReference>
<dbReference type="Proteomes" id="UP000202420">
    <property type="component" value="Segment"/>
</dbReference>
<evidence type="ECO:0000313" key="2">
    <source>
        <dbReference type="Proteomes" id="UP000202420"/>
    </source>
</evidence>
<sequence>MISKDSNLCSDCKMSHSQVSRKRRYTFISTFLRCNDIATCQVGICHAESTSLPRAFRTAPCTAHNFRGGLRGFVTR</sequence>
<evidence type="ECO:0000313" key="1">
    <source>
        <dbReference type="EMBL" id="ABT16673.1"/>
    </source>
</evidence>
<organism evidence="1 2">
    <name type="scientific">Chlorovirus heliozoae</name>
    <dbReference type="NCBI Taxonomy" id="322019"/>
    <lineage>
        <taxon>Viruses</taxon>
        <taxon>Varidnaviria</taxon>
        <taxon>Bamfordvirae</taxon>
        <taxon>Nucleocytoviricota</taxon>
        <taxon>Megaviricetes</taxon>
        <taxon>Algavirales</taxon>
        <taxon>Phycodnaviridae</taxon>
        <taxon>Chlorovirus</taxon>
    </lineage>
</organism>
<dbReference type="EMBL" id="EF101928">
    <property type="protein sequence ID" value="ABT16673.1"/>
    <property type="molecule type" value="Genomic_DNA"/>
</dbReference>
<reference evidence="1 2" key="1">
    <citation type="submission" date="2006-09" db="EMBL/GenBank/DDBJ databases">
        <title>Sequence and annotation of the 288-kb ATCV-1 virus that infects an endosymbiotic Chlorella strain of the heliozoon Acanthocystis turfacea.</title>
        <authorList>
            <person name="Fitzgerald L.A."/>
            <person name="Graves M.V."/>
            <person name="Li X."/>
            <person name="Pfitzner A.J.P."/>
            <person name="Hartigan J."/>
            <person name="Van Etten J.L."/>
        </authorList>
    </citation>
    <scope>NUCLEOTIDE SEQUENCE [LARGE SCALE GENOMIC DNA]</scope>
    <source>
        <strain evidence="1 2">ATCV-1</strain>
    </source>
</reference>
<gene>
    <name evidence="1" type="primary">z539L</name>
    <name evidence="1" type="ORF">ATCV1_z539L</name>
</gene>
<keyword evidence="2" id="KW-1185">Reference proteome</keyword>
<dbReference type="GeneID" id="5470215"/>
<dbReference type="KEGG" id="vg:5470215"/>
<proteinExistence type="predicted"/>